<proteinExistence type="predicted"/>
<dbReference type="EMBL" id="CP110423">
    <property type="protein sequence ID" value="WAQ82697.1"/>
    <property type="molecule type" value="Genomic_DNA"/>
</dbReference>
<accession>A0ABY7CFI3</accession>
<dbReference type="InterPro" id="IPR032675">
    <property type="entry name" value="LRR_dom_sf"/>
</dbReference>
<dbReference type="Gene3D" id="3.80.10.10">
    <property type="entry name" value="Ribonuclease Inhibitor"/>
    <property type="match status" value="1"/>
</dbReference>
<evidence type="ECO:0000313" key="2">
    <source>
        <dbReference type="EMBL" id="WAQ82697.1"/>
    </source>
</evidence>
<gene>
    <name evidence="2" type="ORF">PtA15_3A61</name>
</gene>
<sequence>MQFSFSQLPSSPATSRTSQPRTNQTDQQTNPSSKNGEGRLPDHLLELILNHLPDRFGFSSQPDEAQGTHWPSPPTSFRLINRRWARIGAEVFFKHLSIHTINRLEALAKLFNSPNQCLPRLVRTIVISINQQDLIRSTNQHHHQLIRELLSKLLKPLTALRSLSIRGCSPGILFPAPLELQEIFLPQSITRFAIQFRSQEDSALLSTLPTTPHTPQPASSSTARPTPRRAQQAAATLIELHAAELNLLLVCLPNLRSLHLSNFRSQPHRPLSRYSPNPEPDCYPQQKCSQPWRSIRALSLTDCELSDGDAHFFAKRFTALEALSISNSFIDQHHISAINHLLSPSPSPSPKEPDMHTHRKDGPRRLADTLERLDVAWTDFKYDPSLLLFPTGADSKPTAAASVPGATLAAQYAELDLSGLSRLRVLRLQTPTRALLLPDEVSTVEPSGPLASLESLLIDPRLLFFSSPAHLACALQNAPSLKNLGLLNTPIGFSRAKNSPDDALLGSVLFKLASPSSDPAPASSKLPFPLNNAQILLPLWYRKLSFQFFAWNSGFNWISSEHPAFDLL</sequence>
<dbReference type="SUPFAM" id="SSF52047">
    <property type="entry name" value="RNI-like"/>
    <property type="match status" value="1"/>
</dbReference>
<evidence type="ECO:0000313" key="3">
    <source>
        <dbReference type="Proteomes" id="UP001164743"/>
    </source>
</evidence>
<evidence type="ECO:0000256" key="1">
    <source>
        <dbReference type="SAM" id="MobiDB-lite"/>
    </source>
</evidence>
<name>A0ABY7CFI3_9BASI</name>
<dbReference type="Proteomes" id="UP001164743">
    <property type="component" value="Chromosome 3A"/>
</dbReference>
<dbReference type="GeneID" id="77808489"/>
<organism evidence="2 3">
    <name type="scientific">Puccinia triticina</name>
    <dbReference type="NCBI Taxonomy" id="208348"/>
    <lineage>
        <taxon>Eukaryota</taxon>
        <taxon>Fungi</taxon>
        <taxon>Dikarya</taxon>
        <taxon>Basidiomycota</taxon>
        <taxon>Pucciniomycotina</taxon>
        <taxon>Pucciniomycetes</taxon>
        <taxon>Pucciniales</taxon>
        <taxon>Pucciniaceae</taxon>
        <taxon>Puccinia</taxon>
    </lineage>
</organism>
<feature type="region of interest" description="Disordered" evidence="1">
    <location>
        <begin position="1"/>
        <end position="39"/>
    </location>
</feature>
<reference evidence="2" key="1">
    <citation type="submission" date="2022-10" db="EMBL/GenBank/DDBJ databases">
        <title>Puccinia triticina Genome sequencing and assembly.</title>
        <authorList>
            <person name="Li C."/>
        </authorList>
    </citation>
    <scope>NUCLEOTIDE SEQUENCE</scope>
    <source>
        <strain evidence="2">Pt15</strain>
    </source>
</reference>
<keyword evidence="3" id="KW-1185">Reference proteome</keyword>
<dbReference type="RefSeq" id="XP_053018252.1">
    <property type="nucleotide sequence ID" value="XM_053167605.1"/>
</dbReference>
<feature type="region of interest" description="Disordered" evidence="1">
    <location>
        <begin position="206"/>
        <end position="231"/>
    </location>
</feature>
<evidence type="ECO:0008006" key="4">
    <source>
        <dbReference type="Google" id="ProtNLM"/>
    </source>
</evidence>
<protein>
    <recommendedName>
        <fullName evidence="4">F-box domain-containing protein</fullName>
    </recommendedName>
</protein>
<feature type="compositionally biased region" description="Polar residues" evidence="1">
    <location>
        <begin position="1"/>
        <end position="35"/>
    </location>
</feature>
<feature type="region of interest" description="Disordered" evidence="1">
    <location>
        <begin position="341"/>
        <end position="364"/>
    </location>
</feature>